<keyword evidence="4" id="KW-0169">Cobalamin biosynthesis</keyword>
<evidence type="ECO:0000259" key="5">
    <source>
        <dbReference type="Pfam" id="PF01923"/>
    </source>
</evidence>
<name>H9UMN1_SPIAZ</name>
<dbReference type="Proteomes" id="UP000007383">
    <property type="component" value="Chromosome"/>
</dbReference>
<dbReference type="InterPro" id="IPR036451">
    <property type="entry name" value="CblAdoTrfase-like_sf"/>
</dbReference>
<dbReference type="HOGENOM" id="CLU_083486_0_2_12"/>
<keyword evidence="2 4" id="KW-0547">Nucleotide-binding</keyword>
<evidence type="ECO:0000256" key="2">
    <source>
        <dbReference type="ARBA" id="ARBA00022741"/>
    </source>
</evidence>
<dbReference type="AlphaFoldDB" id="H9UMN1"/>
<dbReference type="Gene3D" id="1.20.1200.10">
    <property type="entry name" value="Cobalamin adenosyltransferase-like"/>
    <property type="match status" value="1"/>
</dbReference>
<feature type="domain" description="Cobalamin adenosyltransferase-like" evidence="5">
    <location>
        <begin position="21"/>
        <end position="192"/>
    </location>
</feature>
<reference evidence="7" key="1">
    <citation type="journal article" date="2013" name="Stand. Genomic Sci.">
        <title>Complete genome sequence of the halophilic bacterium Spirochaeta africana type strain (Z-7692(T)) from the alkaline Lake Magadi in the East African Rift.</title>
        <authorList>
            <person name="Liolos K."/>
            <person name="Abt B."/>
            <person name="Scheuner C."/>
            <person name="Teshima H."/>
            <person name="Held B."/>
            <person name="Lapidus A."/>
            <person name="Nolan M."/>
            <person name="Lucas S."/>
            <person name="Deshpande S."/>
            <person name="Cheng J.F."/>
            <person name="Tapia R."/>
            <person name="Goodwin L.A."/>
            <person name="Pitluck S."/>
            <person name="Pagani I."/>
            <person name="Ivanova N."/>
            <person name="Mavromatis K."/>
            <person name="Mikhailova N."/>
            <person name="Huntemann M."/>
            <person name="Pati A."/>
            <person name="Chen A."/>
            <person name="Palaniappan K."/>
            <person name="Land M."/>
            <person name="Rohde M."/>
            <person name="Tindall B.J."/>
            <person name="Detter J.C."/>
            <person name="Goker M."/>
            <person name="Bristow J."/>
            <person name="Eisen J.A."/>
            <person name="Markowitz V."/>
            <person name="Hugenholtz P."/>
            <person name="Woyke T."/>
            <person name="Klenk H.P."/>
            <person name="Kyrpides N.C."/>
        </authorList>
    </citation>
    <scope>NUCLEOTIDE SEQUENCE</scope>
    <source>
        <strain evidence="7">ATCC 700263 / DSM 8902 / Z-7692</strain>
    </source>
</reference>
<evidence type="ECO:0000256" key="4">
    <source>
        <dbReference type="RuleBase" id="RU366026"/>
    </source>
</evidence>
<proteinExistence type="inferred from homology"/>
<dbReference type="RefSeq" id="WP_014456756.1">
    <property type="nucleotide sequence ID" value="NC_017098.1"/>
</dbReference>
<dbReference type="PANTHER" id="PTHR12213">
    <property type="entry name" value="CORRINOID ADENOSYLTRANSFERASE"/>
    <property type="match status" value="1"/>
</dbReference>
<dbReference type="Pfam" id="PF01923">
    <property type="entry name" value="Cob_adeno_trans"/>
    <property type="match status" value="1"/>
</dbReference>
<comment type="similarity">
    <text evidence="4">Belongs to the Cob(I)alamin adenosyltransferase family.</text>
</comment>
<dbReference type="OrthoDB" id="9778896at2"/>
<evidence type="ECO:0000256" key="3">
    <source>
        <dbReference type="ARBA" id="ARBA00022840"/>
    </source>
</evidence>
<sequence>MPGKLLRLLRRSRGQEMPVVTTKGGDTGKSTLYSGEFLPKNDRHFEVIGDIDELSSLLGIARYQPRVKAARIAREFMRIQELLHHAMATIATNKDSELYTQLPKILDSDIEWLEKQQSFYAERTRIEPRFVLPGEKSAASAWLDYCRSVTRRCERRIVSFIQVERHIVHHDMHCAQRFFNRLSDYLFVLARHIEDT</sequence>
<accession>H9UMN1</accession>
<dbReference type="GO" id="GO:0009236">
    <property type="term" value="P:cobalamin biosynthetic process"/>
    <property type="evidence" value="ECO:0007669"/>
    <property type="project" value="UniProtKB-UniRule"/>
</dbReference>
<dbReference type="InterPro" id="IPR029499">
    <property type="entry name" value="PduO-typ"/>
</dbReference>
<evidence type="ECO:0000313" key="7">
    <source>
        <dbReference type="Proteomes" id="UP000007383"/>
    </source>
</evidence>
<organism evidence="6 7">
    <name type="scientific">Spirochaeta africana (strain ATCC 700263 / DSM 8902 / Z-7692)</name>
    <dbReference type="NCBI Taxonomy" id="889378"/>
    <lineage>
        <taxon>Bacteria</taxon>
        <taxon>Pseudomonadati</taxon>
        <taxon>Spirochaetota</taxon>
        <taxon>Spirochaetia</taxon>
        <taxon>Spirochaetales</taxon>
        <taxon>Spirochaetaceae</taxon>
        <taxon>Spirochaeta</taxon>
    </lineage>
</organism>
<dbReference type="SUPFAM" id="SSF89028">
    <property type="entry name" value="Cobalamin adenosyltransferase-like"/>
    <property type="match status" value="1"/>
</dbReference>
<dbReference type="GO" id="GO:0008817">
    <property type="term" value="F:corrinoid adenosyltransferase activity"/>
    <property type="evidence" value="ECO:0007669"/>
    <property type="project" value="UniProtKB-UniRule"/>
</dbReference>
<comment type="catalytic activity">
    <reaction evidence="4">
        <text>2 cob(II)yrinate a,c diamide + reduced [electron-transfer flavoprotein] + 2 ATP = 2 adenosylcob(III)yrinate a,c-diamide + 2 triphosphate + oxidized [electron-transfer flavoprotein] + 3 H(+)</text>
        <dbReference type="Rhea" id="RHEA:11528"/>
        <dbReference type="Rhea" id="RHEA-COMP:10685"/>
        <dbReference type="Rhea" id="RHEA-COMP:10686"/>
        <dbReference type="ChEBI" id="CHEBI:15378"/>
        <dbReference type="ChEBI" id="CHEBI:18036"/>
        <dbReference type="ChEBI" id="CHEBI:30616"/>
        <dbReference type="ChEBI" id="CHEBI:57692"/>
        <dbReference type="ChEBI" id="CHEBI:58307"/>
        <dbReference type="ChEBI" id="CHEBI:58503"/>
        <dbReference type="ChEBI" id="CHEBI:58537"/>
        <dbReference type="EC" id="2.5.1.17"/>
    </reaction>
</comment>
<dbReference type="KEGG" id="sfc:Spiaf_2750"/>
<dbReference type="InterPro" id="IPR016030">
    <property type="entry name" value="CblAdoTrfase-like"/>
</dbReference>
<dbReference type="PATRIC" id="fig|889378.3.peg.2723"/>
<dbReference type="EC" id="2.5.1.17" evidence="4"/>
<protein>
    <recommendedName>
        <fullName evidence="4">Corrinoid adenosyltransferase</fullName>
        <ecNumber evidence="4">2.5.1.17</ecNumber>
    </recommendedName>
    <alternativeName>
        <fullName evidence="4">Cob(II)alamin adenosyltransferase</fullName>
    </alternativeName>
    <alternativeName>
        <fullName evidence="4">Cob(II)yrinic acid a,c-diamide adenosyltransferase</fullName>
    </alternativeName>
    <alternativeName>
        <fullName evidence="4">Cobinamide/cobalamin adenosyltransferase</fullName>
    </alternativeName>
</protein>
<keyword evidence="3 4" id="KW-0067">ATP-binding</keyword>
<dbReference type="EMBL" id="CP003282">
    <property type="protein sequence ID" value="AFG38774.1"/>
    <property type="molecule type" value="Genomic_DNA"/>
</dbReference>
<keyword evidence="1 4" id="KW-0808">Transferase</keyword>
<dbReference type="PANTHER" id="PTHR12213:SF0">
    <property type="entry name" value="CORRINOID ADENOSYLTRANSFERASE MMAB"/>
    <property type="match status" value="1"/>
</dbReference>
<dbReference type="STRING" id="889378.Spiaf_2750"/>
<comment type="pathway">
    <text evidence="4">Cofactor biosynthesis; adenosylcobalamin biosynthesis; adenosylcobalamin from cob(II)yrinate a,c-diamide: step 2/7.</text>
</comment>
<comment type="catalytic activity">
    <reaction evidence="4">
        <text>2 cob(II)alamin + reduced [electron-transfer flavoprotein] + 2 ATP = 2 adenosylcob(III)alamin + 2 triphosphate + oxidized [electron-transfer flavoprotein] + 3 H(+)</text>
        <dbReference type="Rhea" id="RHEA:28671"/>
        <dbReference type="Rhea" id="RHEA-COMP:10685"/>
        <dbReference type="Rhea" id="RHEA-COMP:10686"/>
        <dbReference type="ChEBI" id="CHEBI:15378"/>
        <dbReference type="ChEBI" id="CHEBI:16304"/>
        <dbReference type="ChEBI" id="CHEBI:18036"/>
        <dbReference type="ChEBI" id="CHEBI:18408"/>
        <dbReference type="ChEBI" id="CHEBI:30616"/>
        <dbReference type="ChEBI" id="CHEBI:57692"/>
        <dbReference type="ChEBI" id="CHEBI:58307"/>
        <dbReference type="EC" id="2.5.1.17"/>
    </reaction>
</comment>
<keyword evidence="7" id="KW-1185">Reference proteome</keyword>
<evidence type="ECO:0000313" key="6">
    <source>
        <dbReference type="EMBL" id="AFG38774.1"/>
    </source>
</evidence>
<dbReference type="GO" id="GO:0005524">
    <property type="term" value="F:ATP binding"/>
    <property type="evidence" value="ECO:0007669"/>
    <property type="project" value="UniProtKB-UniRule"/>
</dbReference>
<evidence type="ECO:0000256" key="1">
    <source>
        <dbReference type="ARBA" id="ARBA00022679"/>
    </source>
</evidence>
<dbReference type="eggNOG" id="COG2096">
    <property type="taxonomic scope" value="Bacteria"/>
</dbReference>
<dbReference type="NCBIfam" id="TIGR00636">
    <property type="entry name" value="PduO_Nterm"/>
    <property type="match status" value="1"/>
</dbReference>
<gene>
    <name evidence="6" type="ordered locus">Spiaf_2750</name>
</gene>
<dbReference type="UniPathway" id="UPA00148">
    <property type="reaction ID" value="UER00233"/>
</dbReference>